<evidence type="ECO:0000256" key="4">
    <source>
        <dbReference type="ARBA" id="ARBA00022605"/>
    </source>
</evidence>
<dbReference type="InterPro" id="IPR001086">
    <property type="entry name" value="Preph_deHydtase"/>
</dbReference>
<accession>A0A4R5NQ86</accession>
<evidence type="ECO:0000259" key="10">
    <source>
        <dbReference type="PROSITE" id="PS51171"/>
    </source>
</evidence>
<evidence type="ECO:0000256" key="2">
    <source>
        <dbReference type="ARBA" id="ARBA00013147"/>
    </source>
</evidence>
<dbReference type="SUPFAM" id="SSF55021">
    <property type="entry name" value="ACT-like"/>
    <property type="match status" value="1"/>
</dbReference>
<dbReference type="GO" id="GO:0005737">
    <property type="term" value="C:cytoplasm"/>
    <property type="evidence" value="ECO:0007669"/>
    <property type="project" value="TreeGrafter"/>
</dbReference>
<dbReference type="PANTHER" id="PTHR21022:SF19">
    <property type="entry name" value="PREPHENATE DEHYDRATASE-RELATED"/>
    <property type="match status" value="1"/>
</dbReference>
<protein>
    <recommendedName>
        <fullName evidence="3">Prephenate dehydratase</fullName>
        <ecNumber evidence="2">4.2.1.51</ecNumber>
    </recommendedName>
</protein>
<dbReference type="Gene3D" id="3.30.70.260">
    <property type="match status" value="1"/>
</dbReference>
<dbReference type="InterPro" id="IPR002912">
    <property type="entry name" value="ACT_dom"/>
</dbReference>
<evidence type="ECO:0000256" key="6">
    <source>
        <dbReference type="ARBA" id="ARBA00023222"/>
    </source>
</evidence>
<dbReference type="GO" id="GO:0009094">
    <property type="term" value="P:L-phenylalanine biosynthetic process"/>
    <property type="evidence" value="ECO:0007669"/>
    <property type="project" value="UniProtKB-UniPathway"/>
</dbReference>
<evidence type="ECO:0000256" key="9">
    <source>
        <dbReference type="PIRSR" id="PIRSR001500-2"/>
    </source>
</evidence>
<evidence type="ECO:0000256" key="5">
    <source>
        <dbReference type="ARBA" id="ARBA00023141"/>
    </source>
</evidence>
<feature type="site" description="Essential for prephenate dehydratase activity" evidence="9">
    <location>
        <position position="172"/>
    </location>
</feature>
<dbReference type="EC" id="4.2.1.51" evidence="2"/>
<evidence type="ECO:0000256" key="7">
    <source>
        <dbReference type="ARBA" id="ARBA00023239"/>
    </source>
</evidence>
<dbReference type="GO" id="GO:0004664">
    <property type="term" value="F:prephenate dehydratase activity"/>
    <property type="evidence" value="ECO:0007669"/>
    <property type="project" value="UniProtKB-EC"/>
</dbReference>
<dbReference type="InterPro" id="IPR008242">
    <property type="entry name" value="Chor_mutase/pphenate_deHydtase"/>
</dbReference>
<keyword evidence="4" id="KW-0028">Amino-acid biosynthesis</keyword>
<comment type="catalytic activity">
    <reaction evidence="8">
        <text>prephenate + H(+) = 3-phenylpyruvate + CO2 + H2O</text>
        <dbReference type="Rhea" id="RHEA:21648"/>
        <dbReference type="ChEBI" id="CHEBI:15377"/>
        <dbReference type="ChEBI" id="CHEBI:15378"/>
        <dbReference type="ChEBI" id="CHEBI:16526"/>
        <dbReference type="ChEBI" id="CHEBI:18005"/>
        <dbReference type="ChEBI" id="CHEBI:29934"/>
        <dbReference type="EC" id="4.2.1.51"/>
    </reaction>
</comment>
<keyword evidence="7" id="KW-0456">Lyase</keyword>
<evidence type="ECO:0000313" key="13">
    <source>
        <dbReference type="Proteomes" id="UP000294854"/>
    </source>
</evidence>
<evidence type="ECO:0000256" key="3">
    <source>
        <dbReference type="ARBA" id="ARBA00021872"/>
    </source>
</evidence>
<dbReference type="Gene3D" id="3.40.190.10">
    <property type="entry name" value="Periplasmic binding protein-like II"/>
    <property type="match status" value="2"/>
</dbReference>
<feature type="domain" description="Prephenate dehydratase" evidence="10">
    <location>
        <begin position="2"/>
        <end position="179"/>
    </location>
</feature>
<evidence type="ECO:0000313" key="12">
    <source>
        <dbReference type="EMBL" id="TDG78850.1"/>
    </source>
</evidence>
<dbReference type="PIRSF" id="PIRSF001500">
    <property type="entry name" value="Chor_mut_pdt_Ppr"/>
    <property type="match status" value="1"/>
</dbReference>
<dbReference type="PROSITE" id="PS51171">
    <property type="entry name" value="PREPHENATE_DEHYDR_3"/>
    <property type="match status" value="1"/>
</dbReference>
<dbReference type="EMBL" id="PUFO01000030">
    <property type="protein sequence ID" value="TDG78850.1"/>
    <property type="molecule type" value="Genomic_DNA"/>
</dbReference>
<gene>
    <name evidence="12" type="ORF">C5L31_000510</name>
</gene>
<sequence length="280" mass="31272">MELSVLGPAGTFTDLAAKTYINKQIGQEITIDYFNSFDAVFNSVTDDNLGLLPLENQLDGFVLATLEKLKQHPISILDEIEVAVNFGMVAQAAKKSDIKRLFVQFKTEGQCTRLINRFKDVEIVTTSSNIQSLNKAVNGNFGDAAIVPETEVNQSGLSYKVHNVGDQKDNHTRFIVFNRLKPQVIQLTTQFKASLYITPPDDGPGTLYNILGYFVKYGLNLISLISEPTKEKIGVYSFYIEVSGQPEQQADLLTVITELAEKSSVHFLGFYAFNRKEREL</sequence>
<organism evidence="12 13">
    <name type="scientific">Secundilactobacillus malefermentans</name>
    <dbReference type="NCBI Taxonomy" id="176292"/>
    <lineage>
        <taxon>Bacteria</taxon>
        <taxon>Bacillati</taxon>
        <taxon>Bacillota</taxon>
        <taxon>Bacilli</taxon>
        <taxon>Lactobacillales</taxon>
        <taxon>Lactobacillaceae</taxon>
        <taxon>Secundilactobacillus</taxon>
    </lineage>
</organism>
<proteinExistence type="predicted"/>
<keyword evidence="5" id="KW-0057">Aromatic amino acid biosynthesis</keyword>
<reference evidence="12 13" key="1">
    <citation type="journal article" date="2019" name="Appl. Microbiol. Biotechnol.">
        <title>Uncovering carbohydrate metabolism through a genotype-phenotype association study of 56 lactic acid bacteria genomes.</title>
        <authorList>
            <person name="Buron-Moles G."/>
            <person name="Chailyan A."/>
            <person name="Dolejs I."/>
            <person name="Forster J."/>
            <person name="Miks M.H."/>
        </authorList>
    </citation>
    <scope>NUCLEOTIDE SEQUENCE [LARGE SCALE GENOMIC DNA]</scope>
    <source>
        <strain evidence="12 13">ATCC 49373</strain>
    </source>
</reference>
<comment type="caution">
    <text evidence="12">The sequence shown here is derived from an EMBL/GenBank/DDBJ whole genome shotgun (WGS) entry which is preliminary data.</text>
</comment>
<dbReference type="InterPro" id="IPR045865">
    <property type="entry name" value="ACT-like_dom_sf"/>
</dbReference>
<evidence type="ECO:0000256" key="1">
    <source>
        <dbReference type="ARBA" id="ARBA00004741"/>
    </source>
</evidence>
<feature type="domain" description="ACT" evidence="11">
    <location>
        <begin position="195"/>
        <end position="270"/>
    </location>
</feature>
<dbReference type="RefSeq" id="WP_010620615.1">
    <property type="nucleotide sequence ID" value="NZ_PUFO01000030.1"/>
</dbReference>
<dbReference type="PROSITE" id="PS51671">
    <property type="entry name" value="ACT"/>
    <property type="match status" value="1"/>
</dbReference>
<dbReference type="SUPFAM" id="SSF53850">
    <property type="entry name" value="Periplasmic binding protein-like II"/>
    <property type="match status" value="1"/>
</dbReference>
<evidence type="ECO:0000259" key="11">
    <source>
        <dbReference type="PROSITE" id="PS51671"/>
    </source>
</evidence>
<dbReference type="CDD" id="cd04905">
    <property type="entry name" value="ACT_CM-PDT"/>
    <property type="match status" value="1"/>
</dbReference>
<dbReference type="PANTHER" id="PTHR21022">
    <property type="entry name" value="PREPHENATE DEHYDRATASE P PROTEIN"/>
    <property type="match status" value="1"/>
</dbReference>
<comment type="pathway">
    <text evidence="1">Amino-acid biosynthesis; L-phenylalanine biosynthesis; phenylpyruvate from prephenate: step 1/1.</text>
</comment>
<dbReference type="OrthoDB" id="9802281at2"/>
<dbReference type="AlphaFoldDB" id="A0A4R5NQ86"/>
<dbReference type="Proteomes" id="UP000294854">
    <property type="component" value="Unassembled WGS sequence"/>
</dbReference>
<dbReference type="STRING" id="1122149.FD44_GL001033"/>
<name>A0A4R5NQ86_9LACO</name>
<dbReference type="UniPathway" id="UPA00121">
    <property type="reaction ID" value="UER00345"/>
</dbReference>
<dbReference type="Pfam" id="PF00800">
    <property type="entry name" value="PDT"/>
    <property type="match status" value="1"/>
</dbReference>
<keyword evidence="6" id="KW-0584">Phenylalanine biosynthesis</keyword>
<keyword evidence="13" id="KW-1185">Reference proteome</keyword>
<evidence type="ECO:0000256" key="8">
    <source>
        <dbReference type="ARBA" id="ARBA00047848"/>
    </source>
</evidence>